<accession>A2F1G4</accession>
<protein>
    <submittedName>
        <fullName evidence="2">Uncharacterized protein</fullName>
    </submittedName>
</protein>
<feature type="compositionally biased region" description="Acidic residues" evidence="1">
    <location>
        <begin position="339"/>
        <end position="348"/>
    </location>
</feature>
<dbReference type="KEGG" id="tva:4759076"/>
<evidence type="ECO:0000313" key="2">
    <source>
        <dbReference type="EMBL" id="EAY01251.1"/>
    </source>
</evidence>
<dbReference type="PANTHER" id="PTHR23052:SF1">
    <property type="entry name" value="AXONEMAL DYNEIN LIGHT CHAIN DOMAIN-CONTAINING PROTEIN 1"/>
    <property type="match status" value="1"/>
</dbReference>
<dbReference type="EMBL" id="DS113573">
    <property type="protein sequence ID" value="EAY01251.1"/>
    <property type="molecule type" value="Genomic_DNA"/>
</dbReference>
<dbReference type="OrthoDB" id="1927454at2759"/>
<dbReference type="VEuPathDB" id="TrichDB:TVAGG3_0947800"/>
<dbReference type="AlphaFoldDB" id="A2F1G4"/>
<proteinExistence type="predicted"/>
<reference evidence="2" key="2">
    <citation type="journal article" date="2007" name="Science">
        <title>Draft genome sequence of the sexually transmitted pathogen Trichomonas vaginalis.</title>
        <authorList>
            <person name="Carlton J.M."/>
            <person name="Hirt R.P."/>
            <person name="Silva J.C."/>
            <person name="Delcher A.L."/>
            <person name="Schatz M."/>
            <person name="Zhao Q."/>
            <person name="Wortman J.R."/>
            <person name="Bidwell S.L."/>
            <person name="Alsmark U.C.M."/>
            <person name="Besteiro S."/>
            <person name="Sicheritz-Ponten T."/>
            <person name="Noel C.J."/>
            <person name="Dacks J.B."/>
            <person name="Foster P.G."/>
            <person name="Simillion C."/>
            <person name="Van de Peer Y."/>
            <person name="Miranda-Saavedra D."/>
            <person name="Barton G.J."/>
            <person name="Westrop G.D."/>
            <person name="Mueller S."/>
            <person name="Dessi D."/>
            <person name="Fiori P.L."/>
            <person name="Ren Q."/>
            <person name="Paulsen I."/>
            <person name="Zhang H."/>
            <person name="Bastida-Corcuera F.D."/>
            <person name="Simoes-Barbosa A."/>
            <person name="Brown M.T."/>
            <person name="Hayes R.D."/>
            <person name="Mukherjee M."/>
            <person name="Okumura C.Y."/>
            <person name="Schneider R."/>
            <person name="Smith A.J."/>
            <person name="Vanacova S."/>
            <person name="Villalvazo M."/>
            <person name="Haas B.J."/>
            <person name="Pertea M."/>
            <person name="Feldblyum T.V."/>
            <person name="Utterback T.R."/>
            <person name="Shu C.L."/>
            <person name="Osoegawa K."/>
            <person name="de Jong P.J."/>
            <person name="Hrdy I."/>
            <person name="Horvathova L."/>
            <person name="Zubacova Z."/>
            <person name="Dolezal P."/>
            <person name="Malik S.B."/>
            <person name="Logsdon J.M. Jr."/>
            <person name="Henze K."/>
            <person name="Gupta A."/>
            <person name="Wang C.C."/>
            <person name="Dunne R.L."/>
            <person name="Upcroft J.A."/>
            <person name="Upcroft P."/>
            <person name="White O."/>
            <person name="Salzberg S.L."/>
            <person name="Tang P."/>
            <person name="Chiu C.-H."/>
            <person name="Lee Y.-S."/>
            <person name="Embley T.M."/>
            <person name="Coombs G.H."/>
            <person name="Mottram J.C."/>
            <person name="Tachezy J."/>
            <person name="Fraser-Liggett C.M."/>
            <person name="Johnson P.J."/>
        </authorList>
    </citation>
    <scope>NUCLEOTIDE SEQUENCE [LARGE SCALE GENOMIC DNA]</scope>
    <source>
        <strain evidence="2">G3</strain>
    </source>
</reference>
<dbReference type="InParanoid" id="A2F1G4"/>
<name>A2F1G4_TRIV3</name>
<dbReference type="GO" id="GO:0005737">
    <property type="term" value="C:cytoplasm"/>
    <property type="evidence" value="ECO:0000318"/>
    <property type="project" value="GO_Central"/>
</dbReference>
<reference evidence="2" key="1">
    <citation type="submission" date="2006-10" db="EMBL/GenBank/DDBJ databases">
        <authorList>
            <person name="Amadeo P."/>
            <person name="Zhao Q."/>
            <person name="Wortman J."/>
            <person name="Fraser-Liggett C."/>
            <person name="Carlton J."/>
        </authorList>
    </citation>
    <scope>NUCLEOTIDE SEQUENCE</scope>
    <source>
        <strain evidence="2">G3</strain>
    </source>
</reference>
<dbReference type="PANTHER" id="PTHR23052">
    <property type="entry name" value="AXONEMAL DYNEIN LIGHT CHAIN DOMAIN-CONTAINING PROTEIN 1"/>
    <property type="match status" value="1"/>
</dbReference>
<organism evidence="2 3">
    <name type="scientific">Trichomonas vaginalis (strain ATCC PRA-98 / G3)</name>
    <dbReference type="NCBI Taxonomy" id="412133"/>
    <lineage>
        <taxon>Eukaryota</taxon>
        <taxon>Metamonada</taxon>
        <taxon>Parabasalia</taxon>
        <taxon>Trichomonadida</taxon>
        <taxon>Trichomonadidae</taxon>
        <taxon>Trichomonas</taxon>
    </lineage>
</organism>
<dbReference type="InterPro" id="IPR052845">
    <property type="entry name" value="Axonemal_dynein_LC_domain"/>
</dbReference>
<evidence type="ECO:0000256" key="1">
    <source>
        <dbReference type="SAM" id="MobiDB-lite"/>
    </source>
</evidence>
<feature type="region of interest" description="Disordered" evidence="1">
    <location>
        <begin position="322"/>
        <end position="350"/>
    </location>
</feature>
<feature type="compositionally biased region" description="Polar residues" evidence="1">
    <location>
        <begin position="322"/>
        <end position="331"/>
    </location>
</feature>
<dbReference type="Proteomes" id="UP000001542">
    <property type="component" value="Unassembled WGS sequence"/>
</dbReference>
<sequence length="754" mass="86720">MQVLKDTTDIIGKMATPEMTTKLVDPPDDDLIDEPNASRIPKQYHIVKTFPIFPKDYADQGYRCYNKDGLWNVVIWPSNNPDSREDVIHLSDAVRLMLDEIQGDMSTYTEQTNTQDVQKSKAAAAQLMQLFDRRTTLLKVALDELTRQVSKHCAERGTLLAFLVDNFLSAFKEIPNQYNNALRVMKKEIDQLKVSLDAKNMELESQGKDLNERIQLMVIERRMEKEWHAQLEEQIKRWKTQIDNYKLKAQEQVKMERDMLEQQIENMRSIVRDLRLENDGLKTQTQFQRNELLKSEKRYADLEQQLQSMNKKNEKLQMQISKQQNGGTITTRSDHNDGNEEDANEEDQQYSTLADGSKLKQLLIEFPSQRQLQQMSTKDITSVSFNLFETMYNANTDMALDDFYATRLLLTEDTPQIAADTARCYLESMRQTCQQFNLSQLVLDFMERKVNVSLFNVFLSLFGFFRAQPFQGNMNLDPQTDVPSVPLSLAWNLTTTMFTSPLGEATVKEINDEIKAVAAEERGKEPVISIVYVFETVLKKCAEFYSKKCTDAQNNFTRAYSRYQRAILQKLPGADTTLPRMDWRTFRDFMKQVRPELTIQELEEMFMEGTKFSDSIASVTSDAFDTLCVSRQVYVNKIKVPGSGKRLRYVPPDMLSIIETAWRSSLRTSVKKAITELGKNEQSQGIVASLRLIDQKLEDSLRNQAAGPFCVQMLYEAATIISNEAVNIAASLPMEKCLRIMEKAINVLNLDDGK</sequence>
<gene>
    <name evidence="2" type="ORF">TVAG_027190</name>
</gene>
<dbReference type="RefSeq" id="XP_001314066.1">
    <property type="nucleotide sequence ID" value="XM_001314059.1"/>
</dbReference>
<dbReference type="VEuPathDB" id="TrichDB:TVAG_027190"/>
<keyword evidence="3" id="KW-1185">Reference proteome</keyword>
<evidence type="ECO:0000313" key="3">
    <source>
        <dbReference type="Proteomes" id="UP000001542"/>
    </source>
</evidence>